<name>A0ABT9IKB8_9MICC</name>
<dbReference type="EMBL" id="JAVALS010000001">
    <property type="protein sequence ID" value="MDP5225545.1"/>
    <property type="molecule type" value="Genomic_DNA"/>
</dbReference>
<keyword evidence="3" id="KW-1185">Reference proteome</keyword>
<evidence type="ECO:0000259" key="1">
    <source>
        <dbReference type="Pfam" id="PF02698"/>
    </source>
</evidence>
<sequence>MTRVAAAAVAGLLIWLFVAVNLFCFPPPARPGSADAVVLLGGASAERLPTALALFRELPGDPTLVLSTTDTAANAAADAMCREPEPGLKLVCFHPDPRNTRGEADALRRLTELHGWRSVIVVTSSYHVPRAGELLGQCLPARVRMVGTEPRLNTFQWLRRFVIESGGLLDVALRPECR</sequence>
<gene>
    <name evidence="2" type="ORF">Q9R02_00025</name>
</gene>
<dbReference type="Proteomes" id="UP001232725">
    <property type="component" value="Unassembled WGS sequence"/>
</dbReference>
<feature type="domain" description="DUF218" evidence="1">
    <location>
        <begin position="35"/>
        <end position="143"/>
    </location>
</feature>
<dbReference type="InterPro" id="IPR003848">
    <property type="entry name" value="DUF218"/>
</dbReference>
<reference evidence="2 3" key="1">
    <citation type="submission" date="2023-08" db="EMBL/GenBank/DDBJ databases">
        <title>Arthrobacter horti sp. nov., isolated from forest soil.</title>
        <authorList>
            <person name="Park M."/>
        </authorList>
    </citation>
    <scope>NUCLEOTIDE SEQUENCE [LARGE SCALE GENOMIC DNA]</scope>
    <source>
        <strain evidence="2 3">YJM1</strain>
    </source>
</reference>
<protein>
    <submittedName>
        <fullName evidence="2">YdcF family protein</fullName>
    </submittedName>
</protein>
<evidence type="ECO:0000313" key="3">
    <source>
        <dbReference type="Proteomes" id="UP001232725"/>
    </source>
</evidence>
<dbReference type="Pfam" id="PF02698">
    <property type="entry name" value="DUF218"/>
    <property type="match status" value="1"/>
</dbReference>
<comment type="caution">
    <text evidence="2">The sequence shown here is derived from an EMBL/GenBank/DDBJ whole genome shotgun (WGS) entry which is preliminary data.</text>
</comment>
<organism evidence="2 3">
    <name type="scientific">Arthrobacter horti</name>
    <dbReference type="NCBI Taxonomy" id="3068273"/>
    <lineage>
        <taxon>Bacteria</taxon>
        <taxon>Bacillati</taxon>
        <taxon>Actinomycetota</taxon>
        <taxon>Actinomycetes</taxon>
        <taxon>Micrococcales</taxon>
        <taxon>Micrococcaceae</taxon>
        <taxon>Arthrobacter</taxon>
    </lineage>
</organism>
<proteinExistence type="predicted"/>
<evidence type="ECO:0000313" key="2">
    <source>
        <dbReference type="EMBL" id="MDP5225545.1"/>
    </source>
</evidence>
<dbReference type="CDD" id="cd06259">
    <property type="entry name" value="YdcF-like"/>
    <property type="match status" value="1"/>
</dbReference>
<dbReference type="RefSeq" id="WP_305994599.1">
    <property type="nucleotide sequence ID" value="NZ_JAVALS010000001.1"/>
</dbReference>
<accession>A0ABT9IKB8</accession>